<dbReference type="OrthoDB" id="6793339at2"/>
<dbReference type="Proteomes" id="UP000234456">
    <property type="component" value="Unassembled WGS sequence"/>
</dbReference>
<dbReference type="AlphaFoldDB" id="A0A2N4TS72"/>
<sequence>MPSLAFVEISGTPFEAGQQLGRFGAPAVRQHLLQTEAWQSVMRWRGSAMADAMAARVRERFPRIWAELQGLADGLQLPFDDVFLWNCRGDVWAATNDGCTTVQIPGASQRQIAHNEDGDPGFAGHCAIAQCRIEGSHGFAAFVYPGSLPGHTFAVTDAGLAMTVNNLRMRDVETGAVAGVPRMVLTRAVLDCTEIDDAIALLNQSPRAGGFHLTLGACRHAALLSVEFGARGCSVREITAPSLHANHAIHPSMHDAPQIITGSSGHRQARGDALLAQARTGGQAIDPLAILADQGDAALPIYRADPNDPDNENTLATAHITILPAHIEWAVYEHPGSAPRYRMVNGHQQTEVTPVSR</sequence>
<dbReference type="Gene3D" id="3.60.60.10">
    <property type="entry name" value="Penicillin V Acylase, Chain A"/>
    <property type="match status" value="1"/>
</dbReference>
<comment type="caution">
    <text evidence="2">The sequence shown here is derived from an EMBL/GenBank/DDBJ whole genome shotgun (WGS) entry which is preliminary data.</text>
</comment>
<feature type="domain" description="Peptidase C45 hydrolase" evidence="1">
    <location>
        <begin position="110"/>
        <end position="321"/>
    </location>
</feature>
<dbReference type="NCBIfam" id="NF040521">
    <property type="entry name" value="C45_proenzyme"/>
    <property type="match status" value="1"/>
</dbReference>
<dbReference type="PANTHER" id="PTHR34180:SF1">
    <property type="entry name" value="BETA-ALANYL-DOPAMINE_CARCININE HYDROLASE"/>
    <property type="match status" value="1"/>
</dbReference>
<dbReference type="InterPro" id="IPR047794">
    <property type="entry name" value="C45_proenzyme-like"/>
</dbReference>
<dbReference type="Pfam" id="PF03417">
    <property type="entry name" value="AAT"/>
    <property type="match status" value="1"/>
</dbReference>
<dbReference type="PANTHER" id="PTHR34180">
    <property type="entry name" value="PEPTIDASE C45"/>
    <property type="match status" value="1"/>
</dbReference>
<evidence type="ECO:0000259" key="1">
    <source>
        <dbReference type="Pfam" id="PF03417"/>
    </source>
</evidence>
<dbReference type="RefSeq" id="WP_102065637.1">
    <property type="nucleotide sequence ID" value="NZ_PKQE01000002.1"/>
</dbReference>
<evidence type="ECO:0000313" key="3">
    <source>
        <dbReference type="Proteomes" id="UP000234456"/>
    </source>
</evidence>
<dbReference type="InterPro" id="IPR005079">
    <property type="entry name" value="Peptidase_C45_hydrolase"/>
</dbReference>
<accession>A0A2N4TS72</accession>
<proteinExistence type="predicted"/>
<dbReference type="InterPro" id="IPR047801">
    <property type="entry name" value="Peptidase_C45"/>
</dbReference>
<gene>
    <name evidence="2" type="ORF">C0Q88_11430</name>
</gene>
<name>A0A2N4TS72_RALPI</name>
<dbReference type="EMBL" id="PKQE01000002">
    <property type="protein sequence ID" value="PLC42560.1"/>
    <property type="molecule type" value="Genomic_DNA"/>
</dbReference>
<organism evidence="2 3">
    <name type="scientific">Ralstonia pickettii</name>
    <name type="common">Burkholderia pickettii</name>
    <dbReference type="NCBI Taxonomy" id="329"/>
    <lineage>
        <taxon>Bacteria</taxon>
        <taxon>Pseudomonadati</taxon>
        <taxon>Pseudomonadota</taxon>
        <taxon>Betaproteobacteria</taxon>
        <taxon>Burkholderiales</taxon>
        <taxon>Burkholderiaceae</taxon>
        <taxon>Ralstonia</taxon>
    </lineage>
</organism>
<protein>
    <submittedName>
        <fullName evidence="2">Peptidase C45</fullName>
    </submittedName>
</protein>
<evidence type="ECO:0000313" key="2">
    <source>
        <dbReference type="EMBL" id="PLC42560.1"/>
    </source>
</evidence>
<reference evidence="2 3" key="1">
    <citation type="submission" date="2017-12" db="EMBL/GenBank/DDBJ databases">
        <title>Draft genome sequence of Ralstonia pickettii 52.</title>
        <authorList>
            <person name="Zheng B."/>
        </authorList>
    </citation>
    <scope>NUCLEOTIDE SEQUENCE [LARGE SCALE GENOMIC DNA]</scope>
    <source>
        <strain evidence="2 3">52</strain>
    </source>
</reference>